<dbReference type="InterPro" id="IPR036915">
    <property type="entry name" value="Cyclin-like_sf"/>
</dbReference>
<dbReference type="InterPro" id="IPR054078">
    <property type="entry name" value="BRF2-like_C"/>
</dbReference>
<dbReference type="GO" id="GO:0008270">
    <property type="term" value="F:zinc ion binding"/>
    <property type="evidence" value="ECO:0007669"/>
    <property type="project" value="UniProtKB-KW"/>
</dbReference>
<keyword evidence="1" id="KW-0863">Zinc-finger</keyword>
<dbReference type="Gene3D" id="1.10.472.10">
    <property type="entry name" value="Cyclin-like"/>
    <property type="match status" value="1"/>
</dbReference>
<dbReference type="SUPFAM" id="SSF47954">
    <property type="entry name" value="Cyclin-like"/>
    <property type="match status" value="1"/>
</dbReference>
<reference evidence="4" key="2">
    <citation type="submission" date="2020-06" db="EMBL/GenBank/DDBJ databases">
        <authorList>
            <person name="Sheffer M."/>
        </authorList>
    </citation>
    <scope>NUCLEOTIDE SEQUENCE</scope>
</reference>
<protein>
    <submittedName>
        <fullName evidence="4">Transcription factor IIIB 50 kDa subunit like protein</fullName>
    </submittedName>
</protein>
<comment type="caution">
    <text evidence="4">The sequence shown here is derived from an EMBL/GenBank/DDBJ whole genome shotgun (WGS) entry which is preliminary data.</text>
</comment>
<evidence type="ECO:0000259" key="3">
    <source>
        <dbReference type="Pfam" id="PF21886"/>
    </source>
</evidence>
<keyword evidence="2" id="KW-0862">Zinc</keyword>
<sequence length="336" mass="38499">MPKFIPWKDKKNSPSLDYGLTVLENLCIKYGISPNMKVEIEDLLKHICSSKSFARKEDFGILAGCCLIHIKQKHNQYASLSDLSAKIQCPMKKVYKFSKVIKEFCSDRKSSDCKELVDISEAALQISTSEMLESTVAKIFASVVDNKDEFITKTTALVKLAHDCWLMSGRSPEGVIAAAGYLCWKSIYPGLKSLTVKQFCSDFSLPYTKSSPKVSEIKHMLLKLGKNIPSCSKNYVNEKNILFHLNYILENSKTLRNDLLTDIYKTDEIARKEFSMYRRVSTVTKETEVVDIERRCDFQPNWNKPDVEISDSEISKYIRSEKEVELIKKIKEKYES</sequence>
<proteinExistence type="predicted"/>
<organism evidence="4 5">
    <name type="scientific">Argiope bruennichi</name>
    <name type="common">Wasp spider</name>
    <name type="synonym">Aranea bruennichi</name>
    <dbReference type="NCBI Taxonomy" id="94029"/>
    <lineage>
        <taxon>Eukaryota</taxon>
        <taxon>Metazoa</taxon>
        <taxon>Ecdysozoa</taxon>
        <taxon>Arthropoda</taxon>
        <taxon>Chelicerata</taxon>
        <taxon>Arachnida</taxon>
        <taxon>Araneae</taxon>
        <taxon>Araneomorphae</taxon>
        <taxon>Entelegynae</taxon>
        <taxon>Araneoidea</taxon>
        <taxon>Araneidae</taxon>
        <taxon>Argiope</taxon>
    </lineage>
</organism>
<gene>
    <name evidence="4" type="ORF">HNY73_002438</name>
</gene>
<name>A0A8T0FW69_ARGBR</name>
<accession>A0A8T0FW69</accession>
<feature type="domain" description="BRF2-like C-terminal" evidence="3">
    <location>
        <begin position="137"/>
        <end position="250"/>
    </location>
</feature>
<evidence type="ECO:0000313" key="4">
    <source>
        <dbReference type="EMBL" id="KAF8794458.1"/>
    </source>
</evidence>
<dbReference type="Pfam" id="PF21886">
    <property type="entry name" value="BRF2-like_C_cyclin_rpt"/>
    <property type="match status" value="1"/>
</dbReference>
<dbReference type="Proteomes" id="UP000807504">
    <property type="component" value="Unassembled WGS sequence"/>
</dbReference>
<evidence type="ECO:0000256" key="2">
    <source>
        <dbReference type="ARBA" id="ARBA00022833"/>
    </source>
</evidence>
<keyword evidence="5" id="KW-1185">Reference proteome</keyword>
<dbReference type="AlphaFoldDB" id="A0A8T0FW69"/>
<dbReference type="EMBL" id="JABXBU010000002">
    <property type="protein sequence ID" value="KAF8794458.1"/>
    <property type="molecule type" value="Genomic_DNA"/>
</dbReference>
<keyword evidence="1" id="KW-0479">Metal-binding</keyword>
<evidence type="ECO:0000256" key="1">
    <source>
        <dbReference type="ARBA" id="ARBA00022771"/>
    </source>
</evidence>
<evidence type="ECO:0000313" key="5">
    <source>
        <dbReference type="Proteomes" id="UP000807504"/>
    </source>
</evidence>
<reference evidence="4" key="1">
    <citation type="journal article" date="2020" name="bioRxiv">
        <title>Chromosome-level reference genome of the European wasp spider Argiope bruennichi: a resource for studies on range expansion and evolutionary adaptation.</title>
        <authorList>
            <person name="Sheffer M.M."/>
            <person name="Hoppe A."/>
            <person name="Krehenwinkel H."/>
            <person name="Uhl G."/>
            <person name="Kuss A.W."/>
            <person name="Jensen L."/>
            <person name="Jensen C."/>
            <person name="Gillespie R.G."/>
            <person name="Hoff K.J."/>
            <person name="Prost S."/>
        </authorList>
    </citation>
    <scope>NUCLEOTIDE SEQUENCE</scope>
</reference>